<dbReference type="Pfam" id="PF02472">
    <property type="entry name" value="ExbD"/>
    <property type="match status" value="1"/>
</dbReference>
<proteinExistence type="inferred from homology"/>
<keyword evidence="8 10" id="KW-0472">Membrane</keyword>
<dbReference type="GO" id="GO:0022857">
    <property type="term" value="F:transmembrane transporter activity"/>
    <property type="evidence" value="ECO:0007669"/>
    <property type="project" value="InterPro"/>
</dbReference>
<dbReference type="HAMAP" id="MF_02203">
    <property type="entry name" value="TolR"/>
    <property type="match status" value="1"/>
</dbReference>
<dbReference type="PANTHER" id="PTHR30558:SF7">
    <property type="entry name" value="TOL-PAL SYSTEM PROTEIN TOLR"/>
    <property type="match status" value="1"/>
</dbReference>
<evidence type="ECO:0000256" key="3">
    <source>
        <dbReference type="ARBA" id="ARBA00022475"/>
    </source>
</evidence>
<comment type="subcellular location">
    <subcellularLocation>
        <location evidence="10">Cell inner membrane</location>
        <topology evidence="10">Single-pass membrane protein</topology>
    </subcellularLocation>
    <subcellularLocation>
        <location evidence="1">Cell membrane</location>
        <topology evidence="1">Single-pass membrane protein</topology>
    </subcellularLocation>
</comment>
<evidence type="ECO:0000256" key="4">
    <source>
        <dbReference type="ARBA" id="ARBA00022519"/>
    </source>
</evidence>
<comment type="function">
    <text evidence="10">Part of the Tol-Pal system, which plays a role in outer membrane invagination during cell division and is important for maintaining outer membrane integrity.</text>
</comment>
<dbReference type="PANTHER" id="PTHR30558">
    <property type="entry name" value="EXBD MEMBRANE COMPONENT OF PMF-DRIVEN MACROMOLECULE IMPORT SYSTEM"/>
    <property type="match status" value="1"/>
</dbReference>
<protein>
    <recommendedName>
        <fullName evidence="10">Tol-Pal system protein TolR</fullName>
    </recommendedName>
</protein>
<keyword evidence="12" id="KW-1185">Reference proteome</keyword>
<sequence>MLMKKRNKRFFRKQRPMVQINVVPYIDVMLVLLVIFMITTPILTQGVKVDLPKAQSEKIPSNDSKPIVVTVNKQGEYFINQGVNDTKTPLSSGALANAVVSLSQQNPGKPVYVRGDSSASYGEVVKAMALIQRAGVDKVGLVTEDGKS</sequence>
<name>A0A345JST0_9GAMM</name>
<keyword evidence="7 10" id="KW-1133">Transmembrane helix</keyword>
<keyword evidence="9 10" id="KW-0131">Cell cycle</keyword>
<evidence type="ECO:0000256" key="1">
    <source>
        <dbReference type="ARBA" id="ARBA00004162"/>
    </source>
</evidence>
<evidence type="ECO:0000256" key="6">
    <source>
        <dbReference type="ARBA" id="ARBA00022692"/>
    </source>
</evidence>
<keyword evidence="4 10" id="KW-0997">Cell inner membrane</keyword>
<evidence type="ECO:0000256" key="9">
    <source>
        <dbReference type="ARBA" id="ARBA00023306"/>
    </source>
</evidence>
<dbReference type="EMBL" id="CP022375">
    <property type="protein sequence ID" value="AXH30376.1"/>
    <property type="molecule type" value="Genomic_DNA"/>
</dbReference>
<organism evidence="11 12">
    <name type="scientific">Francisella opportunistica</name>
    <dbReference type="NCBI Taxonomy" id="2016517"/>
    <lineage>
        <taxon>Bacteria</taxon>
        <taxon>Pseudomonadati</taxon>
        <taxon>Pseudomonadota</taxon>
        <taxon>Gammaproteobacteria</taxon>
        <taxon>Thiotrichales</taxon>
        <taxon>Francisellaceae</taxon>
        <taxon>Francisella</taxon>
    </lineage>
</organism>
<dbReference type="GO" id="GO:0051301">
    <property type="term" value="P:cell division"/>
    <property type="evidence" value="ECO:0007669"/>
    <property type="project" value="UniProtKB-UniRule"/>
</dbReference>
<accession>A0A345JST0</accession>
<dbReference type="AlphaFoldDB" id="A0A345JST0"/>
<evidence type="ECO:0000256" key="10">
    <source>
        <dbReference type="HAMAP-Rule" id="MF_02203"/>
    </source>
</evidence>
<evidence type="ECO:0000256" key="7">
    <source>
        <dbReference type="ARBA" id="ARBA00022989"/>
    </source>
</evidence>
<dbReference type="GO" id="GO:0015031">
    <property type="term" value="P:protein transport"/>
    <property type="evidence" value="ECO:0007669"/>
    <property type="project" value="InterPro"/>
</dbReference>
<evidence type="ECO:0000313" key="11">
    <source>
        <dbReference type="EMBL" id="AXH30376.1"/>
    </source>
</evidence>
<evidence type="ECO:0000256" key="2">
    <source>
        <dbReference type="ARBA" id="ARBA00005811"/>
    </source>
</evidence>
<dbReference type="OrthoDB" id="9798629at2"/>
<feature type="transmembrane region" description="Helical" evidence="10">
    <location>
        <begin position="21"/>
        <end position="43"/>
    </location>
</feature>
<gene>
    <name evidence="10 11" type="primary">tolR</name>
    <name evidence="11" type="ORF">CGC43_07175</name>
</gene>
<dbReference type="NCBIfam" id="TIGR02801">
    <property type="entry name" value="tolR"/>
    <property type="match status" value="1"/>
</dbReference>
<dbReference type="InterPro" id="IPR003400">
    <property type="entry name" value="ExbD"/>
</dbReference>
<comment type="subunit">
    <text evidence="10">The Tol-Pal system is composed of five core proteins: the inner membrane proteins TolA, TolQ and TolR, the periplasmic protein TolB and the outer membrane protein Pal. They form a network linking the inner and outer membranes and the peptidoglycan layer.</text>
</comment>
<keyword evidence="3 10" id="KW-1003">Cell membrane</keyword>
<comment type="similarity">
    <text evidence="2 10">Belongs to the ExbD/TolR family.</text>
</comment>
<evidence type="ECO:0000313" key="12">
    <source>
        <dbReference type="Proteomes" id="UP000253862"/>
    </source>
</evidence>
<dbReference type="KEGG" id="foo:CGC45_07180"/>
<reference evidence="11 12" key="1">
    <citation type="submission" date="2017-07" db="EMBL/GenBank/DDBJ databases">
        <title>Complete genome sequences and comparative analysis of the novel pathogen Francisella opportunistica.</title>
        <authorList>
            <person name="Dietrich E.A."/>
            <person name="Kingry L.C."/>
            <person name="Petersen J.M."/>
        </authorList>
    </citation>
    <scope>NUCLEOTIDE SEQUENCE [LARGE SCALE GENOMIC DNA]</scope>
    <source>
        <strain evidence="11 12">14-2155</strain>
    </source>
</reference>
<dbReference type="InterPro" id="IPR014168">
    <property type="entry name" value="Tol-Pal_TolR"/>
</dbReference>
<keyword evidence="5 10" id="KW-0132">Cell division</keyword>
<evidence type="ECO:0000256" key="5">
    <source>
        <dbReference type="ARBA" id="ARBA00022618"/>
    </source>
</evidence>
<dbReference type="Gene3D" id="3.30.420.270">
    <property type="match status" value="1"/>
</dbReference>
<dbReference type="GO" id="GO:0005886">
    <property type="term" value="C:plasma membrane"/>
    <property type="evidence" value="ECO:0007669"/>
    <property type="project" value="UniProtKB-SubCell"/>
</dbReference>
<keyword evidence="6 10" id="KW-0812">Transmembrane</keyword>
<evidence type="ECO:0000256" key="8">
    <source>
        <dbReference type="ARBA" id="ARBA00023136"/>
    </source>
</evidence>
<dbReference type="Proteomes" id="UP000253862">
    <property type="component" value="Chromosome"/>
</dbReference>